<dbReference type="VEuPathDB" id="FungiDB:PC110_g22130"/>
<dbReference type="OrthoDB" id="106563at2759"/>
<dbReference type="InterPro" id="IPR038717">
    <property type="entry name" value="Tc1-like_DDE_dom"/>
</dbReference>
<dbReference type="EMBL" id="MJFZ01001776">
    <property type="protein sequence ID" value="RAW21427.1"/>
    <property type="molecule type" value="Genomic_DNA"/>
</dbReference>
<comment type="caution">
    <text evidence="4">The sequence shown here is derived from an EMBL/GenBank/DDBJ whole genome shotgun (WGS) entry which is preliminary data.</text>
</comment>
<dbReference type="EMBL" id="MJFZ01001988">
    <property type="protein sequence ID" value="RAW21172.1"/>
    <property type="molecule type" value="Genomic_DNA"/>
</dbReference>
<accession>A0A329R9S9</accession>
<dbReference type="InterPro" id="IPR036397">
    <property type="entry name" value="RNaseH_sf"/>
</dbReference>
<evidence type="ECO:0000313" key="2">
    <source>
        <dbReference type="EMBL" id="RAW21172.1"/>
    </source>
</evidence>
<protein>
    <recommendedName>
        <fullName evidence="1">Tc1-like transposase DDE domain-containing protein</fullName>
    </recommendedName>
</protein>
<keyword evidence="5" id="KW-1185">Reference proteome</keyword>
<dbReference type="GO" id="GO:0003676">
    <property type="term" value="F:nucleic acid binding"/>
    <property type="evidence" value="ECO:0007669"/>
    <property type="project" value="InterPro"/>
</dbReference>
<evidence type="ECO:0000259" key="1">
    <source>
        <dbReference type="Pfam" id="PF13358"/>
    </source>
</evidence>
<reference evidence="4 5" key="1">
    <citation type="submission" date="2018-01" db="EMBL/GenBank/DDBJ databases">
        <title>Draft genome of the strawberry crown rot pathogen Phytophthora cactorum.</title>
        <authorList>
            <person name="Armitage A.D."/>
            <person name="Lysoe E."/>
            <person name="Nellist C.F."/>
            <person name="Harrison R.J."/>
            <person name="Brurberg M.B."/>
        </authorList>
    </citation>
    <scope>NUCLEOTIDE SEQUENCE [LARGE SCALE GENOMIC DNA]</scope>
    <source>
        <strain evidence="4 5">10300</strain>
    </source>
</reference>
<dbReference type="Proteomes" id="UP000251314">
    <property type="component" value="Unassembled WGS sequence"/>
</dbReference>
<proteinExistence type="predicted"/>
<dbReference type="AlphaFoldDB" id="A0A329R9S9"/>
<dbReference type="EMBL" id="MJFZ01001940">
    <property type="protein sequence ID" value="RAW21217.1"/>
    <property type="molecule type" value="Genomic_DNA"/>
</dbReference>
<name>A0A329R9S9_9STRA</name>
<dbReference type="Pfam" id="PF13358">
    <property type="entry name" value="DDE_3"/>
    <property type="match status" value="1"/>
</dbReference>
<organism evidence="4 5">
    <name type="scientific">Phytophthora cactorum</name>
    <dbReference type="NCBI Taxonomy" id="29920"/>
    <lineage>
        <taxon>Eukaryota</taxon>
        <taxon>Sar</taxon>
        <taxon>Stramenopiles</taxon>
        <taxon>Oomycota</taxon>
        <taxon>Peronosporomycetes</taxon>
        <taxon>Peronosporales</taxon>
        <taxon>Peronosporaceae</taxon>
        <taxon>Phytophthora</taxon>
    </lineage>
</organism>
<dbReference type="Gene3D" id="3.30.420.10">
    <property type="entry name" value="Ribonuclease H-like superfamily/Ribonuclease H"/>
    <property type="match status" value="1"/>
</dbReference>
<evidence type="ECO:0000313" key="4">
    <source>
        <dbReference type="EMBL" id="RAW21427.1"/>
    </source>
</evidence>
<evidence type="ECO:0000313" key="3">
    <source>
        <dbReference type="EMBL" id="RAW21217.1"/>
    </source>
</evidence>
<gene>
    <name evidence="4" type="ORF">PC110_g22130</name>
    <name evidence="3" type="ORF">PC110_g22341</name>
    <name evidence="2" type="ORF">PC110_g22384</name>
</gene>
<dbReference type="VEuPathDB" id="FungiDB:PC110_g22384"/>
<evidence type="ECO:0000313" key="5">
    <source>
        <dbReference type="Proteomes" id="UP000251314"/>
    </source>
</evidence>
<sequence length="222" mass="25293">MLYTTKTLRIEKAAMNNADNKALRREFADALEAHFKRCDMVVFHDETNFNLYMSRTQGWDREGERAVVQLPASKGKNLHVQGGASSATGVVLMKTHVGSVTKEENARFVADLFVAAMLTDEYRELASLVILRLAPYSPMLNPIEGCWSVLKAHMKEYMAKRKEEFLVRGDYDTYVANRFAIMAEAVTTCKSAITRRLVWRMERHCLKAQYAAQRGEDMELGK</sequence>
<dbReference type="VEuPathDB" id="FungiDB:PC110_g22341"/>
<feature type="domain" description="Tc1-like transposase DDE" evidence="1">
    <location>
        <begin position="125"/>
        <end position="164"/>
    </location>
</feature>